<keyword evidence="2" id="KW-1185">Reference proteome</keyword>
<proteinExistence type="predicted"/>
<protein>
    <submittedName>
        <fullName evidence="1">SWIM zinc finger protein</fullName>
    </submittedName>
</protein>
<organism evidence="1 2">
    <name type="scientific">Bifidobacterium callimiconis</name>
    <dbReference type="NCBI Taxonomy" id="2306973"/>
    <lineage>
        <taxon>Bacteria</taxon>
        <taxon>Bacillati</taxon>
        <taxon>Actinomycetota</taxon>
        <taxon>Actinomycetes</taxon>
        <taxon>Bifidobacteriales</taxon>
        <taxon>Bifidobacteriaceae</taxon>
        <taxon>Bifidobacterium</taxon>
    </lineage>
</organism>
<dbReference type="OrthoDB" id="3223880at2"/>
<comment type="caution">
    <text evidence="1">The sequence shown here is derived from an EMBL/GenBank/DDBJ whole genome shotgun (WGS) entry which is preliminary data.</text>
</comment>
<evidence type="ECO:0000313" key="2">
    <source>
        <dbReference type="Proteomes" id="UP000288607"/>
    </source>
</evidence>
<dbReference type="Proteomes" id="UP000288607">
    <property type="component" value="Unassembled WGS sequence"/>
</dbReference>
<name>A0A430FHQ2_9BIFI</name>
<sequence>MSIPVLTLPEPLHRIQSWLMAHCPHHYQTGYDPDTLRRLAEQGHRDELTALFTHAIVHATDRYDMEYVWFLRVIHPHDFTGLLPGLVGECLRTVDERAAMGVRDVRNPALERLLVEERLSDAPLHYLHHVSRPPYPLLRVLAIRHRPVADALILRGLPTGALHGHCLLADNQAAYSRIAHVLNQYADVFTPADASCVVQRILDRYPGRRKLKAIIGRYLNPYPASTHRSHSQLS</sequence>
<dbReference type="EMBL" id="QXGJ01000001">
    <property type="protein sequence ID" value="RSX52413.1"/>
    <property type="molecule type" value="Genomic_DNA"/>
</dbReference>
<gene>
    <name evidence="1" type="ORF">D2E23_0141</name>
</gene>
<dbReference type="RefSeq" id="WP_126029107.1">
    <property type="nucleotide sequence ID" value="NZ_QXGJ01000001.1"/>
</dbReference>
<reference evidence="1 2" key="1">
    <citation type="submission" date="2018-09" db="EMBL/GenBank/DDBJ databases">
        <title>Characterization of the phylogenetic diversity of five novel species belonging to the genus Bifidobacterium.</title>
        <authorList>
            <person name="Lugli G.A."/>
            <person name="Duranti S."/>
            <person name="Milani C."/>
        </authorList>
    </citation>
    <scope>NUCLEOTIDE SEQUENCE [LARGE SCALE GENOMIC DNA]</scope>
    <source>
        <strain evidence="1 2">2028B</strain>
    </source>
</reference>
<evidence type="ECO:0000313" key="1">
    <source>
        <dbReference type="EMBL" id="RSX52413.1"/>
    </source>
</evidence>
<accession>A0A430FHQ2</accession>
<dbReference type="AlphaFoldDB" id="A0A430FHQ2"/>